<dbReference type="InterPro" id="IPR052735">
    <property type="entry name" value="NAD_biosynth-regulator"/>
</dbReference>
<accession>A0A4V3UYA6</accession>
<dbReference type="OrthoDB" id="9151999at2"/>
<dbReference type="AlphaFoldDB" id="A0A4V3UYA6"/>
<evidence type="ECO:0000313" key="2">
    <source>
        <dbReference type="EMBL" id="THD68998.1"/>
    </source>
</evidence>
<evidence type="ECO:0000313" key="3">
    <source>
        <dbReference type="Proteomes" id="UP000305939"/>
    </source>
</evidence>
<dbReference type="RefSeq" id="WP_136334488.1">
    <property type="nucleotide sequence ID" value="NZ_QXMP01000004.1"/>
</dbReference>
<reference evidence="2 3" key="1">
    <citation type="submission" date="2019-04" db="EMBL/GenBank/DDBJ databases">
        <title>Draft genome sequence of Robertkochia marina CC-AMO-30D.</title>
        <authorList>
            <person name="Hameed A."/>
            <person name="Lin S.-Y."/>
            <person name="Shahina M."/>
            <person name="Lai W.-A."/>
            <person name="Young C.-C."/>
        </authorList>
    </citation>
    <scope>NUCLEOTIDE SEQUENCE [LARGE SCALE GENOMIC DNA]</scope>
    <source>
        <strain evidence="2 3">CC-AMO-30D</strain>
    </source>
</reference>
<feature type="domain" description="NadR/Ttd14 AAA" evidence="1">
    <location>
        <begin position="14"/>
        <end position="173"/>
    </location>
</feature>
<dbReference type="GO" id="GO:0016779">
    <property type="term" value="F:nucleotidyltransferase activity"/>
    <property type="evidence" value="ECO:0007669"/>
    <property type="project" value="UniProtKB-KW"/>
</dbReference>
<proteinExistence type="predicted"/>
<name>A0A4V3UYA6_9FLAO</name>
<dbReference type="Proteomes" id="UP000305939">
    <property type="component" value="Unassembled WGS sequence"/>
</dbReference>
<organism evidence="2 3">
    <name type="scientific">Robertkochia marina</name>
    <dbReference type="NCBI Taxonomy" id="1227945"/>
    <lineage>
        <taxon>Bacteria</taxon>
        <taxon>Pseudomonadati</taxon>
        <taxon>Bacteroidota</taxon>
        <taxon>Flavobacteriia</taxon>
        <taxon>Flavobacteriales</taxon>
        <taxon>Flavobacteriaceae</taxon>
        <taxon>Robertkochia</taxon>
    </lineage>
</organism>
<dbReference type="SUPFAM" id="SSF52540">
    <property type="entry name" value="P-loop containing nucleoside triphosphate hydrolases"/>
    <property type="match status" value="1"/>
</dbReference>
<comment type="caution">
    <text evidence="2">The sequence shown here is derived from an EMBL/GenBank/DDBJ whole genome shotgun (WGS) entry which is preliminary data.</text>
</comment>
<protein>
    <submittedName>
        <fullName evidence="2">Nicotinate-nucleotide adenylyltransferase</fullName>
    </submittedName>
</protein>
<dbReference type="EMBL" id="SSMC01000001">
    <property type="protein sequence ID" value="THD68998.1"/>
    <property type="molecule type" value="Genomic_DNA"/>
</dbReference>
<keyword evidence="2" id="KW-0548">Nucleotidyltransferase</keyword>
<keyword evidence="3" id="KW-1185">Reference proteome</keyword>
<dbReference type="Gene3D" id="3.40.50.300">
    <property type="entry name" value="P-loop containing nucleotide triphosphate hydrolases"/>
    <property type="match status" value="1"/>
</dbReference>
<dbReference type="InterPro" id="IPR027417">
    <property type="entry name" value="P-loop_NTPase"/>
</dbReference>
<gene>
    <name evidence="2" type="ORF">E7Z59_01315</name>
</gene>
<sequence>METKLEQKPGDLVKVVLYGPESTGKTTLARKLAAHYSTEWVPEYAREYLQEKWNREQEVCQPEDILPIARGQMQLENTLAETANKVLILDTNLLVTKVYSEAYYDGYVDPLLEKYAVENKYHLYLLTYIDTPWVADDLRDRPEQREEMFHLFKQALKKYKKPFVTLAGAEDERFNEAINLIDKLIEHDQLTGSRPATNNKPGNKT</sequence>
<keyword evidence="2" id="KW-0808">Transferase</keyword>
<dbReference type="PANTHER" id="PTHR37512">
    <property type="entry name" value="TRIFUNCTIONAL NAD BIOSYNTHESIS/REGULATOR PROTEIN NADR"/>
    <property type="match status" value="1"/>
</dbReference>
<evidence type="ECO:0000259" key="1">
    <source>
        <dbReference type="Pfam" id="PF13521"/>
    </source>
</evidence>
<dbReference type="InterPro" id="IPR038727">
    <property type="entry name" value="NadR/Ttd14_AAA_dom"/>
</dbReference>
<dbReference type="Pfam" id="PF13521">
    <property type="entry name" value="AAA_28"/>
    <property type="match status" value="1"/>
</dbReference>
<dbReference type="PANTHER" id="PTHR37512:SF1">
    <property type="entry name" value="NADR_TTD14 AAA DOMAIN-CONTAINING PROTEIN"/>
    <property type="match status" value="1"/>
</dbReference>